<evidence type="ECO:0000313" key="7">
    <source>
        <dbReference type="Proteomes" id="UP000501812"/>
    </source>
</evidence>
<dbReference type="RefSeq" id="WP_169457111.1">
    <property type="nucleotide sequence ID" value="NZ_CP051774.1"/>
</dbReference>
<proteinExistence type="predicted"/>
<dbReference type="InterPro" id="IPR036271">
    <property type="entry name" value="Tet_transcr_reg_TetR-rel_C_sf"/>
</dbReference>
<dbReference type="KEGG" id="luo:HHL09_23510"/>
<dbReference type="AlphaFoldDB" id="A0A858RQ26"/>
<dbReference type="InterPro" id="IPR009057">
    <property type="entry name" value="Homeodomain-like_sf"/>
</dbReference>
<dbReference type="PRINTS" id="PR00455">
    <property type="entry name" value="HTHTETR"/>
</dbReference>
<evidence type="ECO:0000259" key="5">
    <source>
        <dbReference type="PROSITE" id="PS50977"/>
    </source>
</evidence>
<dbReference type="PROSITE" id="PS50977">
    <property type="entry name" value="HTH_TETR_2"/>
    <property type="match status" value="1"/>
</dbReference>
<evidence type="ECO:0000256" key="4">
    <source>
        <dbReference type="PROSITE-ProRule" id="PRU00335"/>
    </source>
</evidence>
<feature type="DNA-binding region" description="H-T-H motif" evidence="4">
    <location>
        <begin position="36"/>
        <end position="55"/>
    </location>
</feature>
<evidence type="ECO:0000256" key="2">
    <source>
        <dbReference type="ARBA" id="ARBA00023125"/>
    </source>
</evidence>
<dbReference type="EMBL" id="CP051774">
    <property type="protein sequence ID" value="QJE98624.1"/>
    <property type="molecule type" value="Genomic_DNA"/>
</dbReference>
<evidence type="ECO:0000256" key="1">
    <source>
        <dbReference type="ARBA" id="ARBA00023015"/>
    </source>
</evidence>
<dbReference type="GO" id="GO:0003677">
    <property type="term" value="F:DNA binding"/>
    <property type="evidence" value="ECO:0007669"/>
    <property type="project" value="UniProtKB-UniRule"/>
</dbReference>
<dbReference type="SUPFAM" id="SSF48498">
    <property type="entry name" value="Tetracyclin repressor-like, C-terminal domain"/>
    <property type="match status" value="1"/>
</dbReference>
<sequence>MTEKTSTRGRPRSFDRTAALEAATRVFWQKGFTAASMNDLCEAMGIGSPSLYAAFGSKEQLYIEAIRHYGSMGAPQLGQALESAPTARQGIEAFLRFSARSLACPDRPLGCMVVLSSVASEGIAGLSEMILEERKRSLKMVEARLRRGIQEGDLPRGTNIKELARFYVTVQQGMSIQARDGTPPKTLDAVATTAMRAWPTGRTA</sequence>
<protein>
    <submittedName>
        <fullName evidence="6">TetR/AcrR family transcriptional regulator</fullName>
    </submittedName>
</protein>
<accession>A0A858RQ26</accession>
<dbReference type="PROSITE" id="PS01081">
    <property type="entry name" value="HTH_TETR_1"/>
    <property type="match status" value="1"/>
</dbReference>
<organism evidence="6 7">
    <name type="scientific">Luteolibacter luteus</name>
    <dbReference type="NCBI Taxonomy" id="2728835"/>
    <lineage>
        <taxon>Bacteria</taxon>
        <taxon>Pseudomonadati</taxon>
        <taxon>Verrucomicrobiota</taxon>
        <taxon>Verrucomicrobiia</taxon>
        <taxon>Verrucomicrobiales</taxon>
        <taxon>Verrucomicrobiaceae</taxon>
        <taxon>Luteolibacter</taxon>
    </lineage>
</organism>
<dbReference type="PANTHER" id="PTHR47506:SF1">
    <property type="entry name" value="HTH-TYPE TRANSCRIPTIONAL REGULATOR YJDC"/>
    <property type="match status" value="1"/>
</dbReference>
<dbReference type="PANTHER" id="PTHR47506">
    <property type="entry name" value="TRANSCRIPTIONAL REGULATORY PROTEIN"/>
    <property type="match status" value="1"/>
</dbReference>
<evidence type="ECO:0000256" key="3">
    <source>
        <dbReference type="ARBA" id="ARBA00023163"/>
    </source>
</evidence>
<keyword evidence="2 4" id="KW-0238">DNA-binding</keyword>
<gene>
    <name evidence="6" type="ORF">HHL09_23510</name>
</gene>
<name>A0A858RQ26_9BACT</name>
<dbReference type="Gene3D" id="1.10.10.60">
    <property type="entry name" value="Homeodomain-like"/>
    <property type="match status" value="1"/>
</dbReference>
<dbReference type="Proteomes" id="UP000501812">
    <property type="component" value="Chromosome"/>
</dbReference>
<reference evidence="6 7" key="1">
    <citation type="submission" date="2020-04" db="EMBL/GenBank/DDBJ databases">
        <title>Luteolibacter sp. G-1-1-1 isolated from soil.</title>
        <authorList>
            <person name="Dahal R.H."/>
        </authorList>
    </citation>
    <scope>NUCLEOTIDE SEQUENCE [LARGE SCALE GENOMIC DNA]</scope>
    <source>
        <strain evidence="6 7">G-1-1-1</strain>
    </source>
</reference>
<dbReference type="Pfam" id="PF00440">
    <property type="entry name" value="TetR_N"/>
    <property type="match status" value="1"/>
</dbReference>
<dbReference type="InterPro" id="IPR023772">
    <property type="entry name" value="DNA-bd_HTH_TetR-type_CS"/>
</dbReference>
<feature type="domain" description="HTH tetR-type" evidence="5">
    <location>
        <begin position="13"/>
        <end position="73"/>
    </location>
</feature>
<dbReference type="Gene3D" id="1.10.357.10">
    <property type="entry name" value="Tetracycline Repressor, domain 2"/>
    <property type="match status" value="1"/>
</dbReference>
<evidence type="ECO:0000313" key="6">
    <source>
        <dbReference type="EMBL" id="QJE98624.1"/>
    </source>
</evidence>
<keyword evidence="7" id="KW-1185">Reference proteome</keyword>
<keyword evidence="1" id="KW-0805">Transcription regulation</keyword>
<dbReference type="InterPro" id="IPR001647">
    <property type="entry name" value="HTH_TetR"/>
</dbReference>
<dbReference type="SUPFAM" id="SSF46689">
    <property type="entry name" value="Homeodomain-like"/>
    <property type="match status" value="1"/>
</dbReference>
<keyword evidence="3" id="KW-0804">Transcription</keyword>